<sequence length="184" mass="20431">MLKFTIRTSAMVAVTILLLLASPTIFKNVVGFSETKGSESSEIKISGNLHPSNVMEVKIVAKKDDRPQILSKFLSSKNSPMAKDAKELVEIADKYSLDYRLLPSIAGVESSFGLAIPSGSFNPYGWNNGKYYFKNWVHASEEVAKGIRVRYIRNGPANPYVIGPSYAANPNWAYRVDRFMTSID</sequence>
<dbReference type="AlphaFoldDB" id="A0A1G1WBY0"/>
<accession>A0A1G1WBY0</accession>
<dbReference type="Proteomes" id="UP000178162">
    <property type="component" value="Unassembled WGS sequence"/>
</dbReference>
<evidence type="ECO:0000313" key="2">
    <source>
        <dbReference type="Proteomes" id="UP000178162"/>
    </source>
</evidence>
<gene>
    <name evidence="1" type="ORF">A2134_00685</name>
</gene>
<organism evidence="1 2">
    <name type="scientific">Candidatus Woykebacteria bacterium RBG_16_39_9b</name>
    <dbReference type="NCBI Taxonomy" id="1802595"/>
    <lineage>
        <taxon>Bacteria</taxon>
        <taxon>Candidatus Woykeibacteriota</taxon>
    </lineage>
</organism>
<evidence type="ECO:0008006" key="3">
    <source>
        <dbReference type="Google" id="ProtNLM"/>
    </source>
</evidence>
<proteinExistence type="predicted"/>
<reference evidence="1 2" key="1">
    <citation type="journal article" date="2016" name="Nat. Commun.">
        <title>Thousands of microbial genomes shed light on interconnected biogeochemical processes in an aquifer system.</title>
        <authorList>
            <person name="Anantharaman K."/>
            <person name="Brown C.T."/>
            <person name="Hug L.A."/>
            <person name="Sharon I."/>
            <person name="Castelle C.J."/>
            <person name="Probst A.J."/>
            <person name="Thomas B.C."/>
            <person name="Singh A."/>
            <person name="Wilkins M.J."/>
            <person name="Karaoz U."/>
            <person name="Brodie E.L."/>
            <person name="Williams K.H."/>
            <person name="Hubbard S.S."/>
            <person name="Banfield J.F."/>
        </authorList>
    </citation>
    <scope>NUCLEOTIDE SEQUENCE [LARGE SCALE GENOMIC DNA]</scope>
</reference>
<dbReference type="STRING" id="1802595.A2134_00685"/>
<evidence type="ECO:0000313" key="1">
    <source>
        <dbReference type="EMBL" id="OGY25206.1"/>
    </source>
</evidence>
<dbReference type="EMBL" id="MHCR01000021">
    <property type="protein sequence ID" value="OGY25206.1"/>
    <property type="molecule type" value="Genomic_DNA"/>
</dbReference>
<name>A0A1G1WBY0_9BACT</name>
<protein>
    <recommendedName>
        <fullName evidence="3">Mannosyl-glycoprotein endo-beta-N-acetylglucosamidase-like domain-containing protein</fullName>
    </recommendedName>
</protein>
<comment type="caution">
    <text evidence="1">The sequence shown here is derived from an EMBL/GenBank/DDBJ whole genome shotgun (WGS) entry which is preliminary data.</text>
</comment>